<dbReference type="InterPro" id="IPR050832">
    <property type="entry name" value="Bact_Acetyltransf"/>
</dbReference>
<sequence length="156" mass="17024">MSLVRRALPEDAPEVLRLRQVMIDSVSGGGDAGTWHEESLPTLRARLADPDGTFAAFVVDHPERPGALAALAVGTAEYRIGRETNPHGVVGFVFSVATDPGTRRRGYARACMDGLLDWFRVRGARQIQLTASADARPLYEALGFEPKPDPLMELRL</sequence>
<dbReference type="Gene3D" id="3.40.630.30">
    <property type="match status" value="1"/>
</dbReference>
<dbReference type="GO" id="GO:0016747">
    <property type="term" value="F:acyltransferase activity, transferring groups other than amino-acyl groups"/>
    <property type="evidence" value="ECO:0007669"/>
    <property type="project" value="InterPro"/>
</dbReference>
<accession>A0A4P6TVH4</accession>
<dbReference type="GeneID" id="300098974"/>
<gene>
    <name evidence="4" type="ORF">D0Z67_08525</name>
</gene>
<dbReference type="STRING" id="73044.GCA_000725795_00888"/>
<keyword evidence="5" id="KW-1185">Reference proteome</keyword>
<proteinExistence type="predicted"/>
<dbReference type="EMBL" id="CP032229">
    <property type="protein sequence ID" value="QBJ90351.1"/>
    <property type="molecule type" value="Genomic_DNA"/>
</dbReference>
<evidence type="ECO:0000313" key="4">
    <source>
        <dbReference type="EMBL" id="QBJ90351.1"/>
    </source>
</evidence>
<dbReference type="RefSeq" id="WP_031179719.1">
    <property type="nucleotide sequence ID" value="NZ_CP032229.1"/>
</dbReference>
<dbReference type="InterPro" id="IPR016181">
    <property type="entry name" value="Acyl_CoA_acyltransferase"/>
</dbReference>
<reference evidence="4 5" key="1">
    <citation type="submission" date="2018-08" db="EMBL/GenBank/DDBJ databases">
        <title>The complete genome sequence of Streptomyces seoulensis, a pioneer strain for nickel superoxide dismutase discovery.</title>
        <authorList>
            <person name="Shin J."/>
            <person name="Lee J.-S."/>
            <person name="Lee E.-J."/>
            <person name="Youn H.-D."/>
        </authorList>
    </citation>
    <scope>NUCLEOTIDE SEQUENCE [LARGE SCALE GENOMIC DNA]</scope>
    <source>
        <strain evidence="4 5">KCTC 9819</strain>
    </source>
</reference>
<dbReference type="AlphaFoldDB" id="A0A4P6TVH4"/>
<dbReference type="InterPro" id="IPR000182">
    <property type="entry name" value="GNAT_dom"/>
</dbReference>
<dbReference type="PANTHER" id="PTHR43877">
    <property type="entry name" value="AMINOALKYLPHOSPHONATE N-ACETYLTRANSFERASE-RELATED-RELATED"/>
    <property type="match status" value="1"/>
</dbReference>
<evidence type="ECO:0000256" key="1">
    <source>
        <dbReference type="ARBA" id="ARBA00022679"/>
    </source>
</evidence>
<dbReference type="SUPFAM" id="SSF55729">
    <property type="entry name" value="Acyl-CoA N-acyltransferases (Nat)"/>
    <property type="match status" value="1"/>
</dbReference>
<keyword evidence="1 4" id="KW-0808">Transferase</keyword>
<protein>
    <submittedName>
        <fullName evidence="4">GNAT family N-acetyltransferase</fullName>
    </submittedName>
</protein>
<organism evidence="4 5">
    <name type="scientific">Streptomyces seoulensis</name>
    <dbReference type="NCBI Taxonomy" id="73044"/>
    <lineage>
        <taxon>Bacteria</taxon>
        <taxon>Bacillati</taxon>
        <taxon>Actinomycetota</taxon>
        <taxon>Actinomycetes</taxon>
        <taxon>Kitasatosporales</taxon>
        <taxon>Streptomycetaceae</taxon>
        <taxon>Streptomyces</taxon>
    </lineage>
</organism>
<dbReference type="PROSITE" id="PS51186">
    <property type="entry name" value="GNAT"/>
    <property type="match status" value="1"/>
</dbReference>
<evidence type="ECO:0000313" key="5">
    <source>
        <dbReference type="Proteomes" id="UP000292547"/>
    </source>
</evidence>
<dbReference type="CDD" id="cd04301">
    <property type="entry name" value="NAT_SF"/>
    <property type="match status" value="1"/>
</dbReference>
<feature type="domain" description="N-acetyltransferase" evidence="3">
    <location>
        <begin position="2"/>
        <end position="156"/>
    </location>
</feature>
<dbReference type="Proteomes" id="UP000292547">
    <property type="component" value="Chromosome"/>
</dbReference>
<keyword evidence="2" id="KW-0012">Acyltransferase</keyword>
<evidence type="ECO:0000256" key="2">
    <source>
        <dbReference type="ARBA" id="ARBA00023315"/>
    </source>
</evidence>
<dbReference type="OrthoDB" id="1706016at2"/>
<dbReference type="Pfam" id="PF00583">
    <property type="entry name" value="Acetyltransf_1"/>
    <property type="match status" value="1"/>
</dbReference>
<name>A0A4P6TVH4_STRSO</name>
<dbReference type="KEGG" id="sseo:D0Z67_08525"/>
<evidence type="ECO:0000259" key="3">
    <source>
        <dbReference type="PROSITE" id="PS51186"/>
    </source>
</evidence>